<organism evidence="3 4">
    <name type="scientific">Paraflavisolibacter caeni</name>
    <dbReference type="NCBI Taxonomy" id="2982496"/>
    <lineage>
        <taxon>Bacteria</taxon>
        <taxon>Pseudomonadati</taxon>
        <taxon>Bacteroidota</taxon>
        <taxon>Chitinophagia</taxon>
        <taxon>Chitinophagales</taxon>
        <taxon>Chitinophagaceae</taxon>
        <taxon>Paraflavisolibacter</taxon>
    </lineage>
</organism>
<protein>
    <submittedName>
        <fullName evidence="3">DUF4382 domain-containing protein</fullName>
    </submittedName>
</protein>
<evidence type="ECO:0000313" key="3">
    <source>
        <dbReference type="EMBL" id="MCU7549501.1"/>
    </source>
</evidence>
<dbReference type="EMBL" id="JAOTIF010000006">
    <property type="protein sequence ID" value="MCU7549501.1"/>
    <property type="molecule type" value="Genomic_DNA"/>
</dbReference>
<reference evidence="3" key="1">
    <citation type="submission" date="2022-09" db="EMBL/GenBank/DDBJ databases">
        <authorList>
            <person name="Yuan C."/>
            <person name="Ke Z."/>
        </authorList>
    </citation>
    <scope>NUCLEOTIDE SEQUENCE</scope>
    <source>
        <strain evidence="3">LB-8</strain>
    </source>
</reference>
<accession>A0A9X3B8B5</accession>
<feature type="domain" description="DUF4382" evidence="2">
    <location>
        <begin position="30"/>
        <end position="170"/>
    </location>
</feature>
<dbReference type="InterPro" id="IPR025491">
    <property type="entry name" value="DUF4382"/>
</dbReference>
<dbReference type="RefSeq" id="WP_279296945.1">
    <property type="nucleotide sequence ID" value="NZ_JAOTIF010000006.1"/>
</dbReference>
<proteinExistence type="predicted"/>
<name>A0A9X3B8B5_9BACT</name>
<sequence length="260" mass="28297">MKITKLLLAVLVVSLSLSFISCSKNESNGKARLQVYLTDDPGDYDEVLIDVQDILVNYTSNENEGWESLNNVKRGTYDVLKLVNDKDTMLADAEMPTGKIEQIRLILGPNNYVKVNGSTIKLETPSAQQSGLKLNIHQDVTGDIIYKLHLDFDVAKSIHQTGNGKFMLKPVIRTILEAAGGTIKGYIKPDSIQTAILAIQGPDTVASTFSLSGGYLIKGLNPGTYDLHFLPSDTTLAKQVKTGISVTIGKVTTVDTLKLK</sequence>
<comment type="caution">
    <text evidence="3">The sequence shown here is derived from an EMBL/GenBank/DDBJ whole genome shotgun (WGS) entry which is preliminary data.</text>
</comment>
<reference evidence="3" key="2">
    <citation type="submission" date="2023-04" db="EMBL/GenBank/DDBJ databases">
        <title>Paracnuella aquatica gen. nov., sp. nov., a member of the family Chitinophagaceae isolated from a hot spring.</title>
        <authorList>
            <person name="Wang C."/>
        </authorList>
    </citation>
    <scope>NUCLEOTIDE SEQUENCE</scope>
    <source>
        <strain evidence="3">LB-8</strain>
    </source>
</reference>
<dbReference type="Proteomes" id="UP001155483">
    <property type="component" value="Unassembled WGS sequence"/>
</dbReference>
<keyword evidence="1" id="KW-0732">Signal</keyword>
<evidence type="ECO:0000259" key="2">
    <source>
        <dbReference type="Pfam" id="PF14321"/>
    </source>
</evidence>
<dbReference type="AlphaFoldDB" id="A0A9X3B8B5"/>
<evidence type="ECO:0000256" key="1">
    <source>
        <dbReference type="SAM" id="SignalP"/>
    </source>
</evidence>
<evidence type="ECO:0000313" key="4">
    <source>
        <dbReference type="Proteomes" id="UP001155483"/>
    </source>
</evidence>
<dbReference type="Pfam" id="PF14321">
    <property type="entry name" value="DUF4382"/>
    <property type="match status" value="1"/>
</dbReference>
<dbReference type="PROSITE" id="PS51257">
    <property type="entry name" value="PROKAR_LIPOPROTEIN"/>
    <property type="match status" value="1"/>
</dbReference>
<feature type="chain" id="PRO_5040926258" evidence="1">
    <location>
        <begin position="24"/>
        <end position="260"/>
    </location>
</feature>
<feature type="signal peptide" evidence="1">
    <location>
        <begin position="1"/>
        <end position="23"/>
    </location>
</feature>
<keyword evidence="4" id="KW-1185">Reference proteome</keyword>
<gene>
    <name evidence="3" type="ORF">OCK74_10270</name>
</gene>